<accession>A0A2S7X4J3</accession>
<organism evidence="1 2">
    <name type="scientific">Aliivibrio sifiae</name>
    <dbReference type="NCBI Taxonomy" id="566293"/>
    <lineage>
        <taxon>Bacteria</taxon>
        <taxon>Pseudomonadati</taxon>
        <taxon>Pseudomonadota</taxon>
        <taxon>Gammaproteobacteria</taxon>
        <taxon>Vibrionales</taxon>
        <taxon>Vibrionaceae</taxon>
        <taxon>Aliivibrio</taxon>
    </lineage>
</organism>
<dbReference type="Proteomes" id="UP000239263">
    <property type="component" value="Unassembled WGS sequence"/>
</dbReference>
<dbReference type="EMBL" id="MSCO01000002">
    <property type="protein sequence ID" value="PQJ85157.1"/>
    <property type="molecule type" value="Genomic_DNA"/>
</dbReference>
<proteinExistence type="predicted"/>
<sequence>MLDLKKAVMKKVSPDANIYYETNGGVSHLDPRNKLAFKRPLPLSFIKMSKYDVSVSDIVLAGSLHSIIEQLIIIYKRGSKSIYTTDAYKNIKIWINEKNDDLSKPRAMPFTDAIIRNTGYLAIKGSGADVGSTMATLFPDLSNISSNAKIAGRLICEKSAEDLASSAINLAMKTAVKSRVKPVSQSTFMGTTKTYKNFEQIAKNLKALQARSDVDFCIADCPYEPLQNDLINNRASRVSKLKSLVGKHYIIKIGSNFNCNHSGTVIDLATNFIEMDELINFLTIYEEEKRFVNCFLTSGVDDLYEEL</sequence>
<dbReference type="RefSeq" id="WP_105056509.1">
    <property type="nucleotide sequence ID" value="NZ_CAWNRT010000002.1"/>
</dbReference>
<gene>
    <name evidence="1" type="ORF">BTO22_16985</name>
</gene>
<evidence type="ECO:0000313" key="2">
    <source>
        <dbReference type="Proteomes" id="UP000239263"/>
    </source>
</evidence>
<name>A0A2S7X4J3_9GAMM</name>
<comment type="caution">
    <text evidence="1">The sequence shown here is derived from an EMBL/GenBank/DDBJ whole genome shotgun (WGS) entry which is preliminary data.</text>
</comment>
<protein>
    <submittedName>
        <fullName evidence="1">Uncharacterized protein</fullName>
    </submittedName>
</protein>
<reference evidence="1 2" key="1">
    <citation type="submission" date="2016-12" db="EMBL/GenBank/DDBJ databases">
        <title>Diversity of luminous bacteria.</title>
        <authorList>
            <person name="Yoshizawa S."/>
            <person name="Kogure K."/>
        </authorList>
    </citation>
    <scope>NUCLEOTIDE SEQUENCE [LARGE SCALE GENOMIC DNA]</scope>
    <source>
        <strain evidence="1 2">ATCC 33715</strain>
    </source>
</reference>
<evidence type="ECO:0000313" key="1">
    <source>
        <dbReference type="EMBL" id="PQJ85157.1"/>
    </source>
</evidence>
<dbReference type="AlphaFoldDB" id="A0A2S7X4J3"/>
<dbReference type="OrthoDB" id="5886118at2"/>